<accession>A0ABR3D093</accession>
<evidence type="ECO:0000313" key="4">
    <source>
        <dbReference type="Proteomes" id="UP001451303"/>
    </source>
</evidence>
<gene>
    <name evidence="3" type="ORF">QR685DRAFT_119110</name>
</gene>
<proteinExistence type="predicted"/>
<feature type="region of interest" description="Disordered" evidence="1">
    <location>
        <begin position="257"/>
        <end position="345"/>
    </location>
</feature>
<protein>
    <submittedName>
        <fullName evidence="3">Uncharacterized protein</fullName>
    </submittedName>
</protein>
<keyword evidence="2" id="KW-1133">Transmembrane helix</keyword>
<feature type="compositionally biased region" description="Low complexity" evidence="1">
    <location>
        <begin position="326"/>
        <end position="337"/>
    </location>
</feature>
<feature type="compositionally biased region" description="Basic residues" evidence="1">
    <location>
        <begin position="1"/>
        <end position="14"/>
    </location>
</feature>
<feature type="region of interest" description="Disordered" evidence="1">
    <location>
        <begin position="179"/>
        <end position="198"/>
    </location>
</feature>
<dbReference type="EMBL" id="JAVLET010000014">
    <property type="protein sequence ID" value="KAL0466091.1"/>
    <property type="molecule type" value="Genomic_DNA"/>
</dbReference>
<feature type="compositionally biased region" description="Polar residues" evidence="1">
    <location>
        <begin position="277"/>
        <end position="303"/>
    </location>
</feature>
<organism evidence="3 4">
    <name type="scientific">Neurospora intermedia</name>
    <dbReference type="NCBI Taxonomy" id="5142"/>
    <lineage>
        <taxon>Eukaryota</taxon>
        <taxon>Fungi</taxon>
        <taxon>Dikarya</taxon>
        <taxon>Ascomycota</taxon>
        <taxon>Pezizomycotina</taxon>
        <taxon>Sordariomycetes</taxon>
        <taxon>Sordariomycetidae</taxon>
        <taxon>Sordariales</taxon>
        <taxon>Sordariaceae</taxon>
        <taxon>Neurospora</taxon>
    </lineage>
</organism>
<sequence>MPSARRAVKKRRRSQTTQNAVPQPPNLGGRIMWLPKLNELKTPSGLPDACHDHPVILLSPKLLPNNEVVVLMVTSFGGRDLKTRHRHNYERWMRAHYLPIDPSPAHPDNPDKNVVLKLGGGAVLRKNSWVNTETQYRVVFSLLRNYDSRSGKLFVLMPESYGKLKDFVGFRDNEIVAGPSGTSEPGATPAVTQTATPPLTPELRPVVVLEPVPEPATQLPEVVEPAMTHDSDSDTTIVAEDYWDADRRRRREQLLNQQSAMQTYRPVPPPNVPVAPSRSSTVQVLQQDNNERSSLLRPQTQATAPDPPSKSQVPIPVTRTGYGTVSSSSRPAASTRTPRSHGQIRSQSYEALIRDQDLLIAVVRARARAEARAQAAAELTMPKRLRPRHTWFSQLGFPFRSDFVFFGVGSPNARVRARAYDWAIAAARAQAGMDRGPGPGGVGGRRQSRYEGIPTWDESHAVVRDLNDAGPAYEYARIAPSARDGQRGCKGRLSMLAKGTLVVVILLVQAILLAAIVWSVVQYEAYTAVVEWVARAAGKVVDAWEFLVYCFWWLVDLVVKIVIGLLYLAFIIICLAFCCGGGA</sequence>
<keyword evidence="4" id="KW-1185">Reference proteome</keyword>
<keyword evidence="2" id="KW-0812">Transmembrane</keyword>
<evidence type="ECO:0000256" key="1">
    <source>
        <dbReference type="SAM" id="MobiDB-lite"/>
    </source>
</evidence>
<reference evidence="3 4" key="1">
    <citation type="submission" date="2023-09" db="EMBL/GenBank/DDBJ databases">
        <title>Multi-omics analysis of a traditional fermented food reveals byproduct-associated fungal strains for waste-to-food upcycling.</title>
        <authorList>
            <consortium name="Lawrence Berkeley National Laboratory"/>
            <person name="Rekdal V.M."/>
            <person name="Villalobos-Escobedo J.M."/>
            <person name="Rodriguez-Valeron N."/>
            <person name="Garcia M.O."/>
            <person name="Vasquez D.P."/>
            <person name="Damayanti I."/>
            <person name="Sorensen P.M."/>
            <person name="Baidoo E.E."/>
            <person name="De Carvalho A.C."/>
            <person name="Riley R."/>
            <person name="Lipzen A."/>
            <person name="He G."/>
            <person name="Yan M."/>
            <person name="Haridas S."/>
            <person name="Daum C."/>
            <person name="Yoshinaga Y."/>
            <person name="Ng V."/>
            <person name="Grigoriev I.V."/>
            <person name="Munk R."/>
            <person name="Nuraida L."/>
            <person name="Wijaya C.H."/>
            <person name="Morales P.-C."/>
            <person name="Keasling J.D."/>
        </authorList>
    </citation>
    <scope>NUCLEOTIDE SEQUENCE [LARGE SCALE GENOMIC DNA]</scope>
    <source>
        <strain evidence="3 4">FGSC 2613</strain>
    </source>
</reference>
<comment type="caution">
    <text evidence="3">The sequence shown here is derived from an EMBL/GenBank/DDBJ whole genome shotgun (WGS) entry which is preliminary data.</text>
</comment>
<feature type="transmembrane region" description="Helical" evidence="2">
    <location>
        <begin position="551"/>
        <end position="578"/>
    </location>
</feature>
<name>A0ABR3D093_NEUIN</name>
<feature type="region of interest" description="Disordered" evidence="1">
    <location>
        <begin position="1"/>
        <end position="28"/>
    </location>
</feature>
<evidence type="ECO:0000256" key="2">
    <source>
        <dbReference type="SAM" id="Phobius"/>
    </source>
</evidence>
<feature type="compositionally biased region" description="Low complexity" evidence="1">
    <location>
        <begin position="185"/>
        <end position="198"/>
    </location>
</feature>
<keyword evidence="2" id="KW-0472">Membrane</keyword>
<dbReference type="PANTHER" id="PTHR37048">
    <property type="entry name" value="QUESTIONABLE PROTEIN"/>
    <property type="match status" value="1"/>
</dbReference>
<evidence type="ECO:0000313" key="3">
    <source>
        <dbReference type="EMBL" id="KAL0466091.1"/>
    </source>
</evidence>
<dbReference type="Proteomes" id="UP001451303">
    <property type="component" value="Unassembled WGS sequence"/>
</dbReference>
<feature type="transmembrane region" description="Helical" evidence="2">
    <location>
        <begin position="500"/>
        <end position="521"/>
    </location>
</feature>
<dbReference type="PANTHER" id="PTHR37048:SF2">
    <property type="entry name" value="QUESTIONABLE PROTEIN"/>
    <property type="match status" value="1"/>
</dbReference>